<dbReference type="GO" id="GO:0008168">
    <property type="term" value="F:methyltransferase activity"/>
    <property type="evidence" value="ECO:0007669"/>
    <property type="project" value="UniProtKB-KW"/>
</dbReference>
<name>A0A6I9SMK8_SESIN</name>
<keyword evidence="5" id="KW-0460">Magnesium</keyword>
<evidence type="ECO:0000256" key="2">
    <source>
        <dbReference type="ARBA" id="ARBA00022603"/>
    </source>
</evidence>
<dbReference type="Pfam" id="PF03492">
    <property type="entry name" value="Methyltransf_7"/>
    <property type="match status" value="1"/>
</dbReference>
<dbReference type="PANTHER" id="PTHR31009">
    <property type="entry name" value="S-ADENOSYL-L-METHIONINE:CARBOXYL METHYLTRANSFERASE FAMILY PROTEIN"/>
    <property type="match status" value="1"/>
</dbReference>
<dbReference type="KEGG" id="sind:105156348"/>
<keyword evidence="4" id="KW-0479">Metal-binding</keyword>
<dbReference type="AlphaFoldDB" id="A0A6I9SMK8"/>
<dbReference type="InParanoid" id="A0A6I9SMK8"/>
<dbReference type="Gene3D" id="1.10.1200.270">
    <property type="entry name" value="Methyltransferase, alpha-helical capping domain"/>
    <property type="match status" value="1"/>
</dbReference>
<dbReference type="InterPro" id="IPR042086">
    <property type="entry name" value="MeTrfase_capping"/>
</dbReference>
<dbReference type="Gene3D" id="3.40.50.150">
    <property type="entry name" value="Vaccinia Virus protein VP39"/>
    <property type="match status" value="1"/>
</dbReference>
<evidence type="ECO:0000256" key="4">
    <source>
        <dbReference type="ARBA" id="ARBA00022723"/>
    </source>
</evidence>
<sequence>MLILSHTSHLPSETTLTKFFFPPTQRLQAPPSTSGNDQGACYCVGQARSSNRRCSIRSPGLGRMLTRCAMNGGEGPHSYARNSSYQKGVVDVAKPIIEEEISRKLDLKHLSSTFRIADFGCSTGHNSCAAIQIITEAIRRRFEIEGLISQLPDFYVYFNDKVTNDFNTLFNSLPRERLYGAAGVPGSFYGRLLPKAALNFAYSSCSLNWLSEVPKAVLDTTSPAWNRGKIHYVGARREVCEEYANQFAKDIESFLDFRAEELVPGGLMALLVPTVPASCDPNSAYAMTTAPYLLGSCFMDMAKTGRFSEAKVDSFNIPVYFPIPQEFKAIIERNGKYTIERIEVLDNPGKHNLTGPKDHAAHFRSVSEGMLIDHFGSEIIEELFDRYTKKLEASPLFSDPDCDKSIIMFVLLQRKLESYCSAS</sequence>
<evidence type="ECO:0000256" key="5">
    <source>
        <dbReference type="ARBA" id="ARBA00022842"/>
    </source>
</evidence>
<dbReference type="GeneID" id="105156348"/>
<protein>
    <submittedName>
        <fullName evidence="7">Probable S-adenosylmethionine-dependent methyltransferase At5g37990</fullName>
    </submittedName>
</protein>
<dbReference type="InterPro" id="IPR005299">
    <property type="entry name" value="MeTrfase_7"/>
</dbReference>
<accession>A0A6I9SMK8</accession>
<dbReference type="SUPFAM" id="SSF53335">
    <property type="entry name" value="S-adenosyl-L-methionine-dependent methyltransferases"/>
    <property type="match status" value="1"/>
</dbReference>
<dbReference type="GO" id="GO:0046872">
    <property type="term" value="F:metal ion binding"/>
    <property type="evidence" value="ECO:0007669"/>
    <property type="project" value="UniProtKB-KW"/>
</dbReference>
<keyword evidence="2 7" id="KW-0489">Methyltransferase</keyword>
<organism evidence="6 7">
    <name type="scientific">Sesamum indicum</name>
    <name type="common">Oriental sesame</name>
    <name type="synonym">Sesamum orientale</name>
    <dbReference type="NCBI Taxonomy" id="4182"/>
    <lineage>
        <taxon>Eukaryota</taxon>
        <taxon>Viridiplantae</taxon>
        <taxon>Streptophyta</taxon>
        <taxon>Embryophyta</taxon>
        <taxon>Tracheophyta</taxon>
        <taxon>Spermatophyta</taxon>
        <taxon>Magnoliopsida</taxon>
        <taxon>eudicotyledons</taxon>
        <taxon>Gunneridae</taxon>
        <taxon>Pentapetalae</taxon>
        <taxon>asterids</taxon>
        <taxon>lamiids</taxon>
        <taxon>Lamiales</taxon>
        <taxon>Pedaliaceae</taxon>
        <taxon>Sesamum</taxon>
    </lineage>
</organism>
<evidence type="ECO:0000313" key="6">
    <source>
        <dbReference type="Proteomes" id="UP000504604"/>
    </source>
</evidence>
<proteinExistence type="inferred from homology"/>
<dbReference type="RefSeq" id="XP_011070755.2">
    <property type="nucleotide sequence ID" value="XM_011072453.2"/>
</dbReference>
<comment type="similarity">
    <text evidence="1">Belongs to the methyltransferase superfamily. Type-7 methyltransferase family.</text>
</comment>
<gene>
    <name evidence="7" type="primary">LOC105156348</name>
</gene>
<dbReference type="GO" id="GO:0032259">
    <property type="term" value="P:methylation"/>
    <property type="evidence" value="ECO:0007669"/>
    <property type="project" value="UniProtKB-KW"/>
</dbReference>
<evidence type="ECO:0000256" key="3">
    <source>
        <dbReference type="ARBA" id="ARBA00022679"/>
    </source>
</evidence>
<dbReference type="OrthoDB" id="897176at2759"/>
<dbReference type="Proteomes" id="UP000504604">
    <property type="component" value="Linkage group LG2"/>
</dbReference>
<dbReference type="InterPro" id="IPR029063">
    <property type="entry name" value="SAM-dependent_MTases_sf"/>
</dbReference>
<reference evidence="7" key="1">
    <citation type="submission" date="2025-08" db="UniProtKB">
        <authorList>
            <consortium name="RefSeq"/>
        </authorList>
    </citation>
    <scope>IDENTIFICATION</scope>
</reference>
<keyword evidence="6" id="KW-1185">Reference proteome</keyword>
<evidence type="ECO:0000313" key="7">
    <source>
        <dbReference type="RefSeq" id="XP_011070755.2"/>
    </source>
</evidence>
<evidence type="ECO:0000256" key="1">
    <source>
        <dbReference type="ARBA" id="ARBA00007967"/>
    </source>
</evidence>
<keyword evidence="3" id="KW-0808">Transferase</keyword>